<keyword evidence="4 6" id="KW-1133">Transmembrane helix</keyword>
<feature type="transmembrane region" description="Helical" evidence="6">
    <location>
        <begin position="334"/>
        <end position="354"/>
    </location>
</feature>
<feature type="transmembrane region" description="Helical" evidence="6">
    <location>
        <begin position="16"/>
        <end position="35"/>
    </location>
</feature>
<evidence type="ECO:0000256" key="1">
    <source>
        <dbReference type="ARBA" id="ARBA00004651"/>
    </source>
</evidence>
<feature type="transmembrane region" description="Helical" evidence="6">
    <location>
        <begin position="118"/>
        <end position="136"/>
    </location>
</feature>
<proteinExistence type="predicted"/>
<evidence type="ECO:0000256" key="2">
    <source>
        <dbReference type="ARBA" id="ARBA00022475"/>
    </source>
</evidence>
<feature type="transmembrane region" description="Helical" evidence="6">
    <location>
        <begin position="253"/>
        <end position="275"/>
    </location>
</feature>
<dbReference type="Proteomes" id="UP000269693">
    <property type="component" value="Chromosome"/>
</dbReference>
<feature type="transmembrane region" description="Helical" evidence="6">
    <location>
        <begin position="386"/>
        <end position="407"/>
    </location>
</feature>
<protein>
    <submittedName>
        <fullName evidence="7">Sugar isomerase</fullName>
    </submittedName>
</protein>
<accession>A0ABN5T2U6</accession>
<feature type="transmembrane region" description="Helical" evidence="6">
    <location>
        <begin position="359"/>
        <end position="380"/>
    </location>
</feature>
<gene>
    <name evidence="7" type="ORF">D6200_02485</name>
</gene>
<dbReference type="EMBL" id="CP032544">
    <property type="protein sequence ID" value="AZJ31497.1"/>
    <property type="molecule type" value="Genomic_DNA"/>
</dbReference>
<feature type="transmembrane region" description="Helical" evidence="6">
    <location>
        <begin position="215"/>
        <end position="233"/>
    </location>
</feature>
<feature type="transmembrane region" description="Helical" evidence="6">
    <location>
        <begin position="296"/>
        <end position="314"/>
    </location>
</feature>
<dbReference type="Pfam" id="PF13440">
    <property type="entry name" value="Polysacc_synt_3"/>
    <property type="match status" value="1"/>
</dbReference>
<keyword evidence="2" id="KW-1003">Cell membrane</keyword>
<dbReference type="InterPro" id="IPR050833">
    <property type="entry name" value="Poly_Biosynth_Transport"/>
</dbReference>
<evidence type="ECO:0000256" key="3">
    <source>
        <dbReference type="ARBA" id="ARBA00022692"/>
    </source>
</evidence>
<evidence type="ECO:0000313" key="7">
    <source>
        <dbReference type="EMBL" id="AZJ31497.1"/>
    </source>
</evidence>
<dbReference type="PANTHER" id="PTHR30250">
    <property type="entry name" value="PST FAMILY PREDICTED COLANIC ACID TRANSPORTER"/>
    <property type="match status" value="1"/>
</dbReference>
<name>A0ABN5T2U6_9FLAO</name>
<keyword evidence="7" id="KW-0413">Isomerase</keyword>
<keyword evidence="5 6" id="KW-0472">Membrane</keyword>
<feature type="transmembrane region" description="Helical" evidence="6">
    <location>
        <begin position="90"/>
        <end position="106"/>
    </location>
</feature>
<dbReference type="PANTHER" id="PTHR30250:SF28">
    <property type="entry name" value="POLYSACCHARIDE BIOSYNTHESIS PROTEIN"/>
    <property type="match status" value="1"/>
</dbReference>
<feature type="transmembrane region" description="Helical" evidence="6">
    <location>
        <begin position="178"/>
        <end position="195"/>
    </location>
</feature>
<dbReference type="RefSeq" id="WP_073183559.1">
    <property type="nucleotide sequence ID" value="NZ_CP032544.1"/>
</dbReference>
<feature type="transmembrane region" description="Helical" evidence="6">
    <location>
        <begin position="148"/>
        <end position="172"/>
    </location>
</feature>
<evidence type="ECO:0000256" key="5">
    <source>
        <dbReference type="ARBA" id="ARBA00023136"/>
    </source>
</evidence>
<feature type="transmembrane region" description="Helical" evidence="6">
    <location>
        <begin position="47"/>
        <end position="69"/>
    </location>
</feature>
<keyword evidence="8" id="KW-1185">Reference proteome</keyword>
<sequence length="418" mass="47558">MIAIIKNNYRINSEHLFMISALLVNGGNYIYNLLLGRILGPEKFADAAIMITFLLVFSFVAMTFQLVTAKFSVIFEQKILKSFIYKMNRIAVISGVVLGIAIVYYSKDLQLFFKTTTSNMFVIFGVGVPLYFLMSINRGFFQGKKKFGALAVTYQLEMISRLVFTLILLYFLEIDSSILIAIGIFCSFLFGLIPFKIQKIKPIKEIKLSVSQRKMIRSFFLITVFYELTQIIINNSDILLVKHYFETYDAGLYASLALIGRVVYFVTWMFVMLLLPKVVQLKKEGKPTRSILLKNVGYISLLIVVLVAVCSLFPKEVVLILFGKDYIAIAPLLWKYALATGVFAISNVFAYYYLSLDKYIPVVASGIFGLLQIIFIVLYHNTLGQVVNMQILAMTLLLSLQLSYFLLRDTKKPTTSKH</sequence>
<comment type="subcellular location">
    <subcellularLocation>
        <location evidence="1">Cell membrane</location>
        <topology evidence="1">Multi-pass membrane protein</topology>
    </subcellularLocation>
</comment>
<keyword evidence="3 6" id="KW-0812">Transmembrane</keyword>
<organism evidence="7 8">
    <name type="scientific">Tenacibaculum mesophilum</name>
    <dbReference type="NCBI Taxonomy" id="104268"/>
    <lineage>
        <taxon>Bacteria</taxon>
        <taxon>Pseudomonadati</taxon>
        <taxon>Bacteroidota</taxon>
        <taxon>Flavobacteriia</taxon>
        <taxon>Flavobacteriales</taxon>
        <taxon>Flavobacteriaceae</taxon>
        <taxon>Tenacibaculum</taxon>
    </lineage>
</organism>
<dbReference type="GO" id="GO:0016853">
    <property type="term" value="F:isomerase activity"/>
    <property type="evidence" value="ECO:0007669"/>
    <property type="project" value="UniProtKB-KW"/>
</dbReference>
<evidence type="ECO:0000256" key="6">
    <source>
        <dbReference type="SAM" id="Phobius"/>
    </source>
</evidence>
<evidence type="ECO:0000256" key="4">
    <source>
        <dbReference type="ARBA" id="ARBA00022989"/>
    </source>
</evidence>
<reference evidence="7 8" key="1">
    <citation type="submission" date="2018-09" db="EMBL/GenBank/DDBJ databases">
        <title>Insights into the microbiota of Asian seabass (Lates calcarifer) with tenacibaculosis symptoms and description of sp. nov. Tenacibaculum singaporense.</title>
        <authorList>
            <person name="Miyake S."/>
            <person name="Soh M."/>
            <person name="Azman M.N."/>
            <person name="Ngoh S.Y."/>
            <person name="Orban L."/>
            <person name="Seedorf H."/>
        </authorList>
    </citation>
    <scope>NUCLEOTIDE SEQUENCE [LARGE SCALE GENOMIC DNA]</scope>
    <source>
        <strain evidence="7 8">DSM 13764</strain>
    </source>
</reference>
<evidence type="ECO:0000313" key="8">
    <source>
        <dbReference type="Proteomes" id="UP000269693"/>
    </source>
</evidence>